<organism evidence="2 3">
    <name type="scientific">Pseudomassariella vexata</name>
    <dbReference type="NCBI Taxonomy" id="1141098"/>
    <lineage>
        <taxon>Eukaryota</taxon>
        <taxon>Fungi</taxon>
        <taxon>Dikarya</taxon>
        <taxon>Ascomycota</taxon>
        <taxon>Pezizomycotina</taxon>
        <taxon>Sordariomycetes</taxon>
        <taxon>Xylariomycetidae</taxon>
        <taxon>Amphisphaeriales</taxon>
        <taxon>Pseudomassariaceae</taxon>
        <taxon>Pseudomassariella</taxon>
    </lineage>
</organism>
<dbReference type="Gene3D" id="3.40.50.12780">
    <property type="entry name" value="N-terminal domain of ligase-like"/>
    <property type="match status" value="1"/>
</dbReference>
<dbReference type="STRING" id="1141098.A0A1Y2DNX0"/>
<dbReference type="OrthoDB" id="10253869at2759"/>
<dbReference type="GeneID" id="63770756"/>
<name>A0A1Y2DNX0_9PEZI</name>
<gene>
    <name evidence="2" type="ORF">BCR38DRAFT_300109</name>
</gene>
<dbReference type="GO" id="GO:0031957">
    <property type="term" value="F:very long-chain fatty acid-CoA ligase activity"/>
    <property type="evidence" value="ECO:0007669"/>
    <property type="project" value="TreeGrafter"/>
</dbReference>
<sequence length="533" mass="58751">MLTHLLQVLENCVESVPEKGIFFYDSDHLDHPAFISYHDLLRQAKERAQLLLNHHIVSPGEIVILHLETHIDYVTWFWSVLVASGVPVISTSLPTDPTVKTSHLEHLQKLLKTPKVLTTKRFSNEFTLFSTSDLFLVEELISSEHQSHVTASTTSTLYGNGGVSRDTYDLAFLMLTSGSTGFSKAVEQHHRQVIASSHSKMEMMDVTSEDIFFNWIDFDHVSAVAEIHIHAIVAQATQVHVAPTIALHDPLLWLKIIDHHAVSYTFSPNFFLAAVCRAVENASPRPALNLSKLRAVISGGEANVVSTGLAFNAAMRSLGAVQDVLVPAFGMTETCGGCSYNREFPDRETRLGLQFCSSGKTISALQIRITDETGKVLDADQEGNLEVSGPALVNRYFNDVDNTTKAFTQDGWFKTGDRGCIDAARNLTLSGRAKDMIKINGVNYFSHGLEAALEKARLDGLTPSYTAAFSTWPTGSDSEELVILFLPTSRALEDRNVLVHTIDRISETATLYCTKAPINVIPLPVEMLPKTSL</sequence>
<accession>A0A1Y2DNX0</accession>
<dbReference type="AlphaFoldDB" id="A0A1Y2DNX0"/>
<dbReference type="PANTHER" id="PTHR24096">
    <property type="entry name" value="LONG-CHAIN-FATTY-ACID--COA LIGASE"/>
    <property type="match status" value="1"/>
</dbReference>
<dbReference type="PROSITE" id="PS00455">
    <property type="entry name" value="AMP_BINDING"/>
    <property type="match status" value="1"/>
</dbReference>
<evidence type="ECO:0000313" key="2">
    <source>
        <dbReference type="EMBL" id="ORY60864.1"/>
    </source>
</evidence>
<dbReference type="InterPro" id="IPR045851">
    <property type="entry name" value="AMP-bd_C_sf"/>
</dbReference>
<evidence type="ECO:0000313" key="3">
    <source>
        <dbReference type="Proteomes" id="UP000193689"/>
    </source>
</evidence>
<evidence type="ECO:0000259" key="1">
    <source>
        <dbReference type="Pfam" id="PF00501"/>
    </source>
</evidence>
<dbReference type="InterPro" id="IPR020845">
    <property type="entry name" value="AMP-binding_CS"/>
</dbReference>
<dbReference type="InParanoid" id="A0A1Y2DNX0"/>
<feature type="non-terminal residue" evidence="2">
    <location>
        <position position="533"/>
    </location>
</feature>
<dbReference type="Pfam" id="PF00501">
    <property type="entry name" value="AMP-binding"/>
    <property type="match status" value="1"/>
</dbReference>
<feature type="domain" description="AMP-dependent synthetase/ligase" evidence="1">
    <location>
        <begin position="24"/>
        <end position="397"/>
    </location>
</feature>
<dbReference type="SUPFAM" id="SSF56801">
    <property type="entry name" value="Acetyl-CoA synthetase-like"/>
    <property type="match status" value="1"/>
</dbReference>
<dbReference type="EMBL" id="MCFJ01000011">
    <property type="protein sequence ID" value="ORY60864.1"/>
    <property type="molecule type" value="Genomic_DNA"/>
</dbReference>
<proteinExistence type="predicted"/>
<protein>
    <recommendedName>
        <fullName evidence="1">AMP-dependent synthetase/ligase domain-containing protein</fullName>
    </recommendedName>
</protein>
<keyword evidence="3" id="KW-1185">Reference proteome</keyword>
<dbReference type="Gene3D" id="3.30.300.30">
    <property type="match status" value="1"/>
</dbReference>
<dbReference type="GO" id="GO:0006633">
    <property type="term" value="P:fatty acid biosynthetic process"/>
    <property type="evidence" value="ECO:0007669"/>
    <property type="project" value="TreeGrafter"/>
</dbReference>
<dbReference type="InterPro" id="IPR000873">
    <property type="entry name" value="AMP-dep_synth/lig_dom"/>
</dbReference>
<dbReference type="Proteomes" id="UP000193689">
    <property type="component" value="Unassembled WGS sequence"/>
</dbReference>
<comment type="caution">
    <text evidence="2">The sequence shown here is derived from an EMBL/GenBank/DDBJ whole genome shotgun (WGS) entry which is preliminary data.</text>
</comment>
<reference evidence="2 3" key="1">
    <citation type="submission" date="2016-07" db="EMBL/GenBank/DDBJ databases">
        <title>Pervasive Adenine N6-methylation of Active Genes in Fungi.</title>
        <authorList>
            <consortium name="DOE Joint Genome Institute"/>
            <person name="Mondo S.J."/>
            <person name="Dannebaum R.O."/>
            <person name="Kuo R.C."/>
            <person name="Labutti K."/>
            <person name="Haridas S."/>
            <person name="Kuo A."/>
            <person name="Salamov A."/>
            <person name="Ahrendt S.R."/>
            <person name="Lipzen A."/>
            <person name="Sullivan W."/>
            <person name="Andreopoulos W.B."/>
            <person name="Clum A."/>
            <person name="Lindquist E."/>
            <person name="Daum C."/>
            <person name="Ramamoorthy G.K."/>
            <person name="Gryganskyi A."/>
            <person name="Culley D."/>
            <person name="Magnuson J.K."/>
            <person name="James T.Y."/>
            <person name="O'Malley M.A."/>
            <person name="Stajich J.E."/>
            <person name="Spatafora J.W."/>
            <person name="Visel A."/>
            <person name="Grigoriev I.V."/>
        </authorList>
    </citation>
    <scope>NUCLEOTIDE SEQUENCE [LARGE SCALE GENOMIC DNA]</scope>
    <source>
        <strain evidence="2 3">CBS 129021</strain>
    </source>
</reference>
<dbReference type="PANTHER" id="PTHR24096:SF267">
    <property type="entry name" value="MALONATE--COA LIGASE ACSF3, MITOCHONDRIAL"/>
    <property type="match status" value="1"/>
</dbReference>
<dbReference type="RefSeq" id="XP_040713091.1">
    <property type="nucleotide sequence ID" value="XM_040854544.1"/>
</dbReference>
<dbReference type="InterPro" id="IPR042099">
    <property type="entry name" value="ANL_N_sf"/>
</dbReference>